<protein>
    <submittedName>
        <fullName evidence="2">Uncharacterized protein</fullName>
    </submittedName>
</protein>
<evidence type="ECO:0000256" key="1">
    <source>
        <dbReference type="SAM" id="MobiDB-lite"/>
    </source>
</evidence>
<keyword evidence="3" id="KW-1185">Reference proteome</keyword>
<dbReference type="Proteomes" id="UP000250235">
    <property type="component" value="Unassembled WGS sequence"/>
</dbReference>
<evidence type="ECO:0000313" key="3">
    <source>
        <dbReference type="Proteomes" id="UP000250235"/>
    </source>
</evidence>
<dbReference type="AlphaFoldDB" id="A0A2Z7A5Z8"/>
<sequence length="289" mass="31990">MIDKRELCGPWLPSTDLGPVLGEIQYAMQSYYISFQFYKSSIFNIFDHHLHHLQDKAGKTLEFKNRRRIPALETPKGRCAAARTRAAIVLHAVRAPARNACARGRPPARSPSAGGRQAPRTTVLENRARWPAIVLTLRAATVRTIAHAACSYSARDGAGIQLAVGPQLLRLRNYNFELTHRTMVKRLATSPHDPLGITDSACKNQSVMVSVQYGPFNTYIRIRSTAIGKSRVARDPITMHTSWRSNSDIACVTSIGYPRTRASGESSTMKHRLLHASGPHPIPPPNDPN</sequence>
<name>A0A2Z7A5Z8_9LAMI</name>
<feature type="region of interest" description="Disordered" evidence="1">
    <location>
        <begin position="101"/>
        <end position="120"/>
    </location>
</feature>
<evidence type="ECO:0000313" key="2">
    <source>
        <dbReference type="EMBL" id="KZV16701.1"/>
    </source>
</evidence>
<proteinExistence type="predicted"/>
<dbReference type="EMBL" id="KV018672">
    <property type="protein sequence ID" value="KZV16701.1"/>
    <property type="molecule type" value="Genomic_DNA"/>
</dbReference>
<organism evidence="2 3">
    <name type="scientific">Dorcoceras hygrometricum</name>
    <dbReference type="NCBI Taxonomy" id="472368"/>
    <lineage>
        <taxon>Eukaryota</taxon>
        <taxon>Viridiplantae</taxon>
        <taxon>Streptophyta</taxon>
        <taxon>Embryophyta</taxon>
        <taxon>Tracheophyta</taxon>
        <taxon>Spermatophyta</taxon>
        <taxon>Magnoliopsida</taxon>
        <taxon>eudicotyledons</taxon>
        <taxon>Gunneridae</taxon>
        <taxon>Pentapetalae</taxon>
        <taxon>asterids</taxon>
        <taxon>lamiids</taxon>
        <taxon>Lamiales</taxon>
        <taxon>Gesneriaceae</taxon>
        <taxon>Didymocarpoideae</taxon>
        <taxon>Trichosporeae</taxon>
        <taxon>Loxocarpinae</taxon>
        <taxon>Dorcoceras</taxon>
    </lineage>
</organism>
<gene>
    <name evidence="2" type="ORF">F511_28489</name>
</gene>
<accession>A0A2Z7A5Z8</accession>
<reference evidence="2 3" key="1">
    <citation type="journal article" date="2015" name="Proc. Natl. Acad. Sci. U.S.A.">
        <title>The resurrection genome of Boea hygrometrica: A blueprint for survival of dehydration.</title>
        <authorList>
            <person name="Xiao L."/>
            <person name="Yang G."/>
            <person name="Zhang L."/>
            <person name="Yang X."/>
            <person name="Zhao S."/>
            <person name="Ji Z."/>
            <person name="Zhou Q."/>
            <person name="Hu M."/>
            <person name="Wang Y."/>
            <person name="Chen M."/>
            <person name="Xu Y."/>
            <person name="Jin H."/>
            <person name="Xiao X."/>
            <person name="Hu G."/>
            <person name="Bao F."/>
            <person name="Hu Y."/>
            <person name="Wan P."/>
            <person name="Li L."/>
            <person name="Deng X."/>
            <person name="Kuang T."/>
            <person name="Xiang C."/>
            <person name="Zhu J.K."/>
            <person name="Oliver M.J."/>
            <person name="He Y."/>
        </authorList>
    </citation>
    <scope>NUCLEOTIDE SEQUENCE [LARGE SCALE GENOMIC DNA]</scope>
    <source>
        <strain evidence="3">cv. XS01</strain>
    </source>
</reference>